<keyword evidence="2" id="KW-1185">Reference proteome</keyword>
<reference evidence="1" key="1">
    <citation type="submission" date="2014-01" db="EMBL/GenBank/DDBJ databases">
        <authorList>
            <person name="Aslett M."/>
        </authorList>
    </citation>
    <scope>NUCLEOTIDE SEQUENCE</scope>
</reference>
<proteinExistence type="predicted"/>
<sequence length="62" mass="6943">MEEAVWSKNASAVAALYTEGCHFMPTGSTRIVLGDYTFQYGWYNSQWYIHVGCFNVVSVAKG</sequence>
<dbReference type="Proteomes" id="UP000030665">
    <property type="component" value="Unassembled WGS sequence"/>
</dbReference>
<organism evidence="1 2">
    <name type="scientific">Trichuris trichiura</name>
    <name type="common">Whipworm</name>
    <name type="synonym">Trichocephalus trichiurus</name>
    <dbReference type="NCBI Taxonomy" id="36087"/>
    <lineage>
        <taxon>Eukaryota</taxon>
        <taxon>Metazoa</taxon>
        <taxon>Ecdysozoa</taxon>
        <taxon>Nematoda</taxon>
        <taxon>Enoplea</taxon>
        <taxon>Dorylaimia</taxon>
        <taxon>Trichinellida</taxon>
        <taxon>Trichuridae</taxon>
        <taxon>Trichuris</taxon>
    </lineage>
</organism>
<reference evidence="1" key="2">
    <citation type="submission" date="2014-03" db="EMBL/GenBank/DDBJ databases">
        <title>The whipworm genome and dual-species transcriptomics of an intimate host-pathogen interaction.</title>
        <authorList>
            <person name="Foth B.J."/>
            <person name="Tsai I.J."/>
            <person name="Reid A.J."/>
            <person name="Bancroft A.J."/>
            <person name="Nichol S."/>
            <person name="Tracey A."/>
            <person name="Holroyd N."/>
            <person name="Cotton J.A."/>
            <person name="Stanley E.J."/>
            <person name="Zarowiecki M."/>
            <person name="Liu J.Z."/>
            <person name="Huckvale T."/>
            <person name="Cooper P.J."/>
            <person name="Grencis R.K."/>
            <person name="Berriman M."/>
        </authorList>
    </citation>
    <scope>NUCLEOTIDE SEQUENCE [LARGE SCALE GENOMIC DNA]</scope>
</reference>
<name>A0A077Z616_TRITR</name>
<evidence type="ECO:0000313" key="1">
    <source>
        <dbReference type="EMBL" id="CDW55088.1"/>
    </source>
</evidence>
<dbReference type="AlphaFoldDB" id="A0A077Z616"/>
<accession>A0A077Z616</accession>
<protein>
    <submittedName>
        <fullName evidence="1">WGS project CAEQ00000000 data, annotated contig 1 422</fullName>
    </submittedName>
</protein>
<dbReference type="EMBL" id="HG805935">
    <property type="protein sequence ID" value="CDW55088.1"/>
    <property type="molecule type" value="Genomic_DNA"/>
</dbReference>
<gene>
    <name evidence="1" type="ORF">TTRE_0000335901</name>
</gene>
<evidence type="ECO:0000313" key="2">
    <source>
        <dbReference type="Proteomes" id="UP000030665"/>
    </source>
</evidence>
<dbReference type="OrthoDB" id="5970825at2759"/>